<name>A0AAV1XM02_LUPLU</name>
<evidence type="ECO:0000256" key="9">
    <source>
        <dbReference type="ARBA" id="ARBA00023136"/>
    </source>
</evidence>
<feature type="transmembrane region" description="Helical" evidence="12">
    <location>
        <begin position="27"/>
        <end position="44"/>
    </location>
</feature>
<evidence type="ECO:0000313" key="15">
    <source>
        <dbReference type="Proteomes" id="UP001497480"/>
    </source>
</evidence>
<dbReference type="Proteomes" id="UP001497480">
    <property type="component" value="Unassembled WGS sequence"/>
</dbReference>
<keyword evidence="8" id="KW-0915">Sodium</keyword>
<reference evidence="14 15" key="1">
    <citation type="submission" date="2024-03" db="EMBL/GenBank/DDBJ databases">
        <authorList>
            <person name="Martinez-Hernandez J."/>
        </authorList>
    </citation>
    <scope>NUCLEOTIDE SEQUENCE [LARGE SCALE GENOMIC DNA]</scope>
</reference>
<feature type="transmembrane region" description="Helical" evidence="12">
    <location>
        <begin position="289"/>
        <end position="308"/>
    </location>
</feature>
<evidence type="ECO:0000256" key="3">
    <source>
        <dbReference type="ARBA" id="ARBA00022449"/>
    </source>
</evidence>
<dbReference type="GO" id="GO:0015297">
    <property type="term" value="F:antiporter activity"/>
    <property type="evidence" value="ECO:0007669"/>
    <property type="project" value="UniProtKB-KW"/>
</dbReference>
<feature type="transmembrane region" description="Helical" evidence="12">
    <location>
        <begin position="135"/>
        <end position="155"/>
    </location>
</feature>
<keyword evidence="15" id="KW-1185">Reference proteome</keyword>
<comment type="similarity">
    <text evidence="11">Belongs to the Ca(2+):cation antiporter (CaCA) (TC 2.A.19) family. Cation/calcium exchanger (CCX) subfamily.</text>
</comment>
<feature type="transmembrane region" description="Helical" evidence="12">
    <location>
        <begin position="320"/>
        <end position="339"/>
    </location>
</feature>
<evidence type="ECO:0000256" key="7">
    <source>
        <dbReference type="ARBA" id="ARBA00022989"/>
    </source>
</evidence>
<evidence type="ECO:0000256" key="4">
    <source>
        <dbReference type="ARBA" id="ARBA00022538"/>
    </source>
</evidence>
<dbReference type="InterPro" id="IPR044880">
    <property type="entry name" value="NCX_ion-bd_dom_sf"/>
</dbReference>
<feature type="transmembrane region" description="Helical" evidence="12">
    <location>
        <begin position="161"/>
        <end position="184"/>
    </location>
</feature>
<evidence type="ECO:0000256" key="6">
    <source>
        <dbReference type="ARBA" id="ARBA00022958"/>
    </source>
</evidence>
<keyword evidence="3" id="KW-0050">Antiport</keyword>
<dbReference type="PANTHER" id="PTHR12266">
    <property type="entry name" value="NA+/CA2+ K+ INDEPENDENT EXCHANGER"/>
    <property type="match status" value="1"/>
</dbReference>
<keyword evidence="2" id="KW-0813">Transport</keyword>
<evidence type="ECO:0000313" key="14">
    <source>
        <dbReference type="EMBL" id="CAL0322825.1"/>
    </source>
</evidence>
<keyword evidence="4" id="KW-0633">Potassium transport</keyword>
<feature type="domain" description="Sodium/calcium exchanger membrane region" evidence="13">
    <location>
        <begin position="324"/>
        <end position="476"/>
    </location>
</feature>
<dbReference type="InterPro" id="IPR004837">
    <property type="entry name" value="NaCa_Exmemb"/>
</dbReference>
<dbReference type="AlphaFoldDB" id="A0AAV1XM02"/>
<keyword evidence="6" id="KW-0630">Potassium</keyword>
<dbReference type="GO" id="GO:0008324">
    <property type="term" value="F:monoatomic cation transmembrane transporter activity"/>
    <property type="evidence" value="ECO:0007669"/>
    <property type="project" value="TreeGrafter"/>
</dbReference>
<dbReference type="GO" id="GO:0016020">
    <property type="term" value="C:membrane"/>
    <property type="evidence" value="ECO:0007669"/>
    <property type="project" value="UniProtKB-SubCell"/>
</dbReference>
<dbReference type="GO" id="GO:0006813">
    <property type="term" value="P:potassium ion transport"/>
    <property type="evidence" value="ECO:0007669"/>
    <property type="project" value="UniProtKB-KW"/>
</dbReference>
<sequence>MQGCSVISKGNINYLQIFYCNLGQSSILGYALFALWLVVLFYLLGDTASNYFCNSLQGLSNFLRLSPTIAGVTLLSLGNGAPDFFASVASFTSSSNGAFGLNSILGGAFIVSSAVFGIITIMVSPQKVIVEKASFIRDIIFFLFSLIVLLIITYIGKITLFGSICYVSIYFLYVCAVSATHFIYGGYKKERKFEVSSEDLVESSIPMLGYVNNEEVIVQDMDSFTCIYFRKFLKVVELPLCLPRMLTIPVVSEENWSKPYAVISVTLAPVLLATLYNTQMENVSSRSCLVTYLIGALIGIVLGNMAYVTTKSYSPPKKCLFPWLVSGFAMSLTWTYIIADELVSLLISLGNIIGVSPSILGLTVLAWGNSLGDLIANGAMALNGGVDGAQMAISGCYAGPMFNILMGLGVPLVLSTWYEYPNSYVIPKDTSLYGTILFLIGGLLWALVVMTMKNMKLDKLLGAGLLAIYLCFLFIRVAMALGFLKL</sequence>
<dbReference type="Gene3D" id="1.20.1420.30">
    <property type="entry name" value="NCX, central ion-binding region"/>
    <property type="match status" value="2"/>
</dbReference>
<evidence type="ECO:0000256" key="2">
    <source>
        <dbReference type="ARBA" id="ARBA00022448"/>
    </source>
</evidence>
<dbReference type="Pfam" id="PF01699">
    <property type="entry name" value="Na_Ca_ex"/>
    <property type="match status" value="2"/>
</dbReference>
<organism evidence="14 15">
    <name type="scientific">Lupinus luteus</name>
    <name type="common">European yellow lupine</name>
    <dbReference type="NCBI Taxonomy" id="3873"/>
    <lineage>
        <taxon>Eukaryota</taxon>
        <taxon>Viridiplantae</taxon>
        <taxon>Streptophyta</taxon>
        <taxon>Embryophyta</taxon>
        <taxon>Tracheophyta</taxon>
        <taxon>Spermatophyta</taxon>
        <taxon>Magnoliopsida</taxon>
        <taxon>eudicotyledons</taxon>
        <taxon>Gunneridae</taxon>
        <taxon>Pentapetalae</taxon>
        <taxon>rosids</taxon>
        <taxon>fabids</taxon>
        <taxon>Fabales</taxon>
        <taxon>Fabaceae</taxon>
        <taxon>Papilionoideae</taxon>
        <taxon>50 kb inversion clade</taxon>
        <taxon>genistoids sensu lato</taxon>
        <taxon>core genistoids</taxon>
        <taxon>Genisteae</taxon>
        <taxon>Lupinus</taxon>
    </lineage>
</organism>
<feature type="domain" description="Sodium/calcium exchanger membrane region" evidence="13">
    <location>
        <begin position="34"/>
        <end position="177"/>
    </location>
</feature>
<evidence type="ECO:0000256" key="1">
    <source>
        <dbReference type="ARBA" id="ARBA00004141"/>
    </source>
</evidence>
<keyword evidence="5 12" id="KW-0812">Transmembrane</keyword>
<feature type="transmembrane region" description="Helical" evidence="12">
    <location>
        <begin position="98"/>
        <end position="123"/>
    </location>
</feature>
<evidence type="ECO:0000256" key="10">
    <source>
        <dbReference type="ARBA" id="ARBA00023201"/>
    </source>
</evidence>
<comment type="caution">
    <text evidence="14">The sequence shown here is derived from an EMBL/GenBank/DDBJ whole genome shotgun (WGS) entry which is preliminary data.</text>
</comment>
<feature type="transmembrane region" description="Helical" evidence="12">
    <location>
        <begin position="401"/>
        <end position="418"/>
    </location>
</feature>
<protein>
    <recommendedName>
        <fullName evidence="13">Sodium/calcium exchanger membrane region domain-containing protein</fullName>
    </recommendedName>
</protein>
<accession>A0AAV1XM02</accession>
<dbReference type="PANTHER" id="PTHR12266:SF24">
    <property type="entry name" value="CATION_CALCIUM EXCHANGER 1"/>
    <property type="match status" value="1"/>
</dbReference>
<evidence type="ECO:0000256" key="5">
    <source>
        <dbReference type="ARBA" id="ARBA00022692"/>
    </source>
</evidence>
<evidence type="ECO:0000256" key="8">
    <source>
        <dbReference type="ARBA" id="ARBA00023053"/>
    </source>
</evidence>
<keyword evidence="10" id="KW-0406">Ion transport</keyword>
<gene>
    <name evidence="14" type="ORF">LLUT_LOCUS23885</name>
</gene>
<dbReference type="GO" id="GO:0006814">
    <property type="term" value="P:sodium ion transport"/>
    <property type="evidence" value="ECO:0007669"/>
    <property type="project" value="UniProtKB-KW"/>
</dbReference>
<comment type="subcellular location">
    <subcellularLocation>
        <location evidence="1">Membrane</location>
        <topology evidence="1">Multi-pass membrane protein</topology>
    </subcellularLocation>
</comment>
<feature type="transmembrane region" description="Helical" evidence="12">
    <location>
        <begin position="345"/>
        <end position="367"/>
    </location>
</feature>
<evidence type="ECO:0000256" key="11">
    <source>
        <dbReference type="ARBA" id="ARBA00038187"/>
    </source>
</evidence>
<feature type="transmembrane region" description="Helical" evidence="12">
    <location>
        <begin position="430"/>
        <end position="448"/>
    </location>
</feature>
<dbReference type="InterPro" id="IPR051359">
    <property type="entry name" value="CaCA_antiporter"/>
</dbReference>
<feature type="transmembrane region" description="Helical" evidence="12">
    <location>
        <begin position="460"/>
        <end position="484"/>
    </location>
</feature>
<keyword evidence="10" id="KW-0739">Sodium transport</keyword>
<evidence type="ECO:0000259" key="13">
    <source>
        <dbReference type="Pfam" id="PF01699"/>
    </source>
</evidence>
<proteinExistence type="inferred from homology"/>
<keyword evidence="7 12" id="KW-1133">Transmembrane helix</keyword>
<keyword evidence="9 12" id="KW-0472">Membrane</keyword>
<evidence type="ECO:0000256" key="12">
    <source>
        <dbReference type="SAM" id="Phobius"/>
    </source>
</evidence>
<dbReference type="EMBL" id="CAXHTB010000016">
    <property type="protein sequence ID" value="CAL0322825.1"/>
    <property type="molecule type" value="Genomic_DNA"/>
</dbReference>